<evidence type="ECO:0000256" key="1">
    <source>
        <dbReference type="SAM" id="Phobius"/>
    </source>
</evidence>
<keyword evidence="1" id="KW-0472">Membrane</keyword>
<gene>
    <name evidence="2" type="ORF">METZ01_LOCUS276192</name>
</gene>
<keyword evidence="1" id="KW-0812">Transmembrane</keyword>
<evidence type="ECO:0000313" key="2">
    <source>
        <dbReference type="EMBL" id="SVC23338.1"/>
    </source>
</evidence>
<dbReference type="EMBL" id="UINC01080423">
    <property type="protein sequence ID" value="SVC23338.1"/>
    <property type="molecule type" value="Genomic_DNA"/>
</dbReference>
<sequence>KNLVNIGFTTFDPIEGLKIPQQTEEQLNLPNRSHLSTVIGLAFRKLDVFGYYKFVTAVKNINLLPDRQGMFKKKKMKAISNFAFKGVAGAIAVIYLILFTLSFWNIHSYNKKLKDYSKVTEIHAAKSKKNKEISKELKLISTALQLSRSLKSNKDLSYRILAQIASSVPKRVKFDQVNYNGKYRVTIQGVASSDQDILRFIENLGKQKLIKQASLSSMKLPRKTKGGVTMKGFRVFVLIEGSKG</sequence>
<reference evidence="2" key="1">
    <citation type="submission" date="2018-05" db="EMBL/GenBank/DDBJ databases">
        <authorList>
            <person name="Lanie J.A."/>
            <person name="Ng W.-L."/>
            <person name="Kazmierczak K.M."/>
            <person name="Andrzejewski T.M."/>
            <person name="Davidsen T.M."/>
            <person name="Wayne K.J."/>
            <person name="Tettelin H."/>
            <person name="Glass J.I."/>
            <person name="Rusch D."/>
            <person name="Podicherti R."/>
            <person name="Tsui H.-C.T."/>
            <person name="Winkler M.E."/>
        </authorList>
    </citation>
    <scope>NUCLEOTIDE SEQUENCE</scope>
</reference>
<keyword evidence="1" id="KW-1133">Transmembrane helix</keyword>
<dbReference type="AlphaFoldDB" id="A0A382KG26"/>
<proteinExistence type="predicted"/>
<organism evidence="2">
    <name type="scientific">marine metagenome</name>
    <dbReference type="NCBI Taxonomy" id="408172"/>
    <lineage>
        <taxon>unclassified sequences</taxon>
        <taxon>metagenomes</taxon>
        <taxon>ecological metagenomes</taxon>
    </lineage>
</organism>
<dbReference type="PANTHER" id="PTHR40278:SF1">
    <property type="entry name" value="DNA UTILIZATION PROTEIN HOFN"/>
    <property type="match status" value="1"/>
</dbReference>
<protein>
    <submittedName>
        <fullName evidence="2">Uncharacterized protein</fullName>
    </submittedName>
</protein>
<feature type="non-terminal residue" evidence="2">
    <location>
        <position position="1"/>
    </location>
</feature>
<accession>A0A382KG26</accession>
<dbReference type="PANTHER" id="PTHR40278">
    <property type="entry name" value="DNA UTILIZATION PROTEIN HOFN"/>
    <property type="match status" value="1"/>
</dbReference>
<name>A0A382KG26_9ZZZZ</name>
<dbReference type="InterPro" id="IPR052534">
    <property type="entry name" value="Extracell_DNA_Util/SecSys_Comp"/>
</dbReference>
<feature type="transmembrane region" description="Helical" evidence="1">
    <location>
        <begin position="82"/>
        <end position="104"/>
    </location>
</feature>
<dbReference type="Pfam" id="PF05137">
    <property type="entry name" value="PilN"/>
    <property type="match status" value="1"/>
</dbReference>
<dbReference type="InterPro" id="IPR007813">
    <property type="entry name" value="PilN"/>
</dbReference>